<gene>
    <name evidence="8" type="ORF">ISP17_03655</name>
</gene>
<evidence type="ECO:0000313" key="8">
    <source>
        <dbReference type="EMBL" id="MFK2903046.1"/>
    </source>
</evidence>
<comment type="caution">
    <text evidence="8">The sequence shown here is derived from an EMBL/GenBank/DDBJ whole genome shotgun (WGS) entry which is preliminary data.</text>
</comment>
<dbReference type="PANTHER" id="PTHR30086">
    <property type="entry name" value="ARGININE EXPORTER PROTEIN ARGO"/>
    <property type="match status" value="1"/>
</dbReference>
<evidence type="ECO:0000256" key="6">
    <source>
        <dbReference type="ARBA" id="ARBA00023136"/>
    </source>
</evidence>
<evidence type="ECO:0000313" key="9">
    <source>
        <dbReference type="Proteomes" id="UP001620460"/>
    </source>
</evidence>
<dbReference type="Pfam" id="PF01810">
    <property type="entry name" value="LysE"/>
    <property type="match status" value="1"/>
</dbReference>
<reference evidence="8 9" key="1">
    <citation type="submission" date="2020-10" db="EMBL/GenBank/DDBJ databases">
        <title>Phylogeny of dyella-like bacteria.</title>
        <authorList>
            <person name="Fu J."/>
        </authorList>
    </citation>
    <scope>NUCLEOTIDE SEQUENCE [LARGE SCALE GENOMIC DNA]</scope>
    <source>
        <strain evidence="8 9">Gsoil3046</strain>
    </source>
</reference>
<protein>
    <submittedName>
        <fullName evidence="8">LysE family transporter</fullName>
    </submittedName>
</protein>
<proteinExistence type="inferred from homology"/>
<dbReference type="Proteomes" id="UP001620460">
    <property type="component" value="Unassembled WGS sequence"/>
</dbReference>
<comment type="subcellular location">
    <subcellularLocation>
        <location evidence="1">Cell membrane</location>
        <topology evidence="1">Multi-pass membrane protein</topology>
    </subcellularLocation>
</comment>
<accession>A0ABW8JPK4</accession>
<organism evidence="8 9">
    <name type="scientific">Dyella ginsengisoli</name>
    <dbReference type="NCBI Taxonomy" id="363848"/>
    <lineage>
        <taxon>Bacteria</taxon>
        <taxon>Pseudomonadati</taxon>
        <taxon>Pseudomonadota</taxon>
        <taxon>Gammaproteobacteria</taxon>
        <taxon>Lysobacterales</taxon>
        <taxon>Rhodanobacteraceae</taxon>
        <taxon>Dyella</taxon>
    </lineage>
</organism>
<keyword evidence="3" id="KW-1003">Cell membrane</keyword>
<evidence type="ECO:0000256" key="4">
    <source>
        <dbReference type="ARBA" id="ARBA00022692"/>
    </source>
</evidence>
<evidence type="ECO:0000256" key="2">
    <source>
        <dbReference type="ARBA" id="ARBA00007928"/>
    </source>
</evidence>
<name>A0ABW8JPK4_9GAMM</name>
<feature type="transmembrane region" description="Helical" evidence="7">
    <location>
        <begin position="40"/>
        <end position="63"/>
    </location>
</feature>
<evidence type="ECO:0000256" key="3">
    <source>
        <dbReference type="ARBA" id="ARBA00022475"/>
    </source>
</evidence>
<dbReference type="RefSeq" id="WP_404630158.1">
    <property type="nucleotide sequence ID" value="NZ_JADIKM010000001.1"/>
</dbReference>
<dbReference type="InterPro" id="IPR004778">
    <property type="entry name" value="Homoserine/Threonine_efflux"/>
</dbReference>
<keyword evidence="4 7" id="KW-0812">Transmembrane</keyword>
<dbReference type="InterPro" id="IPR001123">
    <property type="entry name" value="LeuE-type"/>
</dbReference>
<evidence type="ECO:0000256" key="1">
    <source>
        <dbReference type="ARBA" id="ARBA00004651"/>
    </source>
</evidence>
<comment type="similarity">
    <text evidence="2">Belongs to the Rht family.</text>
</comment>
<evidence type="ECO:0000256" key="5">
    <source>
        <dbReference type="ARBA" id="ARBA00022989"/>
    </source>
</evidence>
<feature type="transmembrane region" description="Helical" evidence="7">
    <location>
        <begin position="149"/>
        <end position="172"/>
    </location>
</feature>
<dbReference type="NCBIfam" id="TIGR00949">
    <property type="entry name" value="2A76"/>
    <property type="match status" value="1"/>
</dbReference>
<keyword evidence="6 7" id="KW-0472">Membrane</keyword>
<keyword evidence="5 7" id="KW-1133">Transmembrane helix</keyword>
<feature type="transmembrane region" description="Helical" evidence="7">
    <location>
        <begin position="127"/>
        <end position="143"/>
    </location>
</feature>
<feature type="transmembrane region" description="Helical" evidence="7">
    <location>
        <begin position="184"/>
        <end position="203"/>
    </location>
</feature>
<keyword evidence="9" id="KW-1185">Reference proteome</keyword>
<dbReference type="EMBL" id="JADIKM010000001">
    <property type="protein sequence ID" value="MFK2903046.1"/>
    <property type="molecule type" value="Genomic_DNA"/>
</dbReference>
<sequence>MPLFLTIALVHLLALASPGPDFLFVSQTAASRSRAQAMAGVLGIALGIAVWAALALLGLHVLLHRLAWLQRTVAIAGGAYLLWMGWQLLRAAWRPAAAASGGSAPLPAGAWRSLRAGLLTNLANPKAVVYFASVFSALVGPAVTTATRWQLWILVAVESLAWFALVATLFALPPMRRAYLRKARVIDGLAGGVFVLFGLQLMLG</sequence>
<dbReference type="PANTHER" id="PTHR30086:SF19">
    <property type="entry name" value="THREONINE EFFLUX PROTEIN"/>
    <property type="match status" value="1"/>
</dbReference>
<evidence type="ECO:0000256" key="7">
    <source>
        <dbReference type="SAM" id="Phobius"/>
    </source>
</evidence>